<evidence type="ECO:0000313" key="1">
    <source>
        <dbReference type="EMBL" id="GHA68257.1"/>
    </source>
</evidence>
<comment type="caution">
    <text evidence="1">The sequence shown here is derived from an EMBL/GenBank/DDBJ whole genome shotgun (WGS) entry which is preliminary data.</text>
</comment>
<evidence type="ECO:0000313" key="2">
    <source>
        <dbReference type="Proteomes" id="UP000653644"/>
    </source>
</evidence>
<reference evidence="2" key="1">
    <citation type="journal article" date="2019" name="Int. J. Syst. Evol. Microbiol.">
        <title>The Global Catalogue of Microorganisms (GCM) 10K type strain sequencing project: providing services to taxonomists for standard genome sequencing and annotation.</title>
        <authorList>
            <consortium name="The Broad Institute Genomics Platform"/>
            <consortium name="The Broad Institute Genome Sequencing Center for Infectious Disease"/>
            <person name="Wu L."/>
            <person name="Ma J."/>
        </authorList>
    </citation>
    <scope>NUCLEOTIDE SEQUENCE [LARGE SCALE GENOMIC DNA]</scope>
    <source>
        <strain evidence="2">JCM 4733</strain>
    </source>
</reference>
<organism evidence="1 2">
    <name type="scientific">Streptomyces canarius</name>
    <dbReference type="NCBI Taxonomy" id="285453"/>
    <lineage>
        <taxon>Bacteria</taxon>
        <taxon>Bacillati</taxon>
        <taxon>Actinomycetota</taxon>
        <taxon>Actinomycetes</taxon>
        <taxon>Kitasatosporales</taxon>
        <taxon>Streptomycetaceae</taxon>
        <taxon>Streptomyces</taxon>
    </lineage>
</organism>
<dbReference type="EMBL" id="BMVN01000064">
    <property type="protein sequence ID" value="GHA68257.1"/>
    <property type="molecule type" value="Genomic_DNA"/>
</dbReference>
<proteinExistence type="predicted"/>
<gene>
    <name evidence="1" type="ORF">GCM10010345_84980</name>
</gene>
<sequence>MDPFIVEHGTIGMPGPLTMTPTFTCSPECTTAAPAWDGCAACPLVVEGGVRGVDVTLRLPRT</sequence>
<keyword evidence="2" id="KW-1185">Reference proteome</keyword>
<dbReference type="Proteomes" id="UP000653644">
    <property type="component" value="Unassembled WGS sequence"/>
</dbReference>
<accession>A0ABQ3DEV6</accession>
<name>A0ABQ3DEV6_9ACTN</name>
<protein>
    <submittedName>
        <fullName evidence="1">Uncharacterized protein</fullName>
    </submittedName>
</protein>